<proteinExistence type="inferred from homology"/>
<dbReference type="GO" id="GO:0005856">
    <property type="term" value="C:cytoskeleton"/>
    <property type="evidence" value="ECO:0007669"/>
    <property type="project" value="UniProtKB-SubCell"/>
</dbReference>
<dbReference type="Gene3D" id="6.10.280.150">
    <property type="match status" value="1"/>
</dbReference>
<dbReference type="InterPro" id="IPR028288">
    <property type="entry name" value="SCAR/WAVE_fam"/>
</dbReference>
<gene>
    <name evidence="2" type="ORF">SAY86_021445</name>
</gene>
<organism evidence="2 3">
    <name type="scientific">Trapa natans</name>
    <name type="common">Water chestnut</name>
    <dbReference type="NCBI Taxonomy" id="22666"/>
    <lineage>
        <taxon>Eukaryota</taxon>
        <taxon>Viridiplantae</taxon>
        <taxon>Streptophyta</taxon>
        <taxon>Embryophyta</taxon>
        <taxon>Tracheophyta</taxon>
        <taxon>Spermatophyta</taxon>
        <taxon>Magnoliopsida</taxon>
        <taxon>eudicotyledons</taxon>
        <taxon>Gunneridae</taxon>
        <taxon>Pentapetalae</taxon>
        <taxon>rosids</taxon>
        <taxon>malvids</taxon>
        <taxon>Myrtales</taxon>
        <taxon>Lythraceae</taxon>
        <taxon>Trapa</taxon>
    </lineage>
</organism>
<evidence type="ECO:0000313" key="2">
    <source>
        <dbReference type="EMBL" id="KAK4800958.1"/>
    </source>
</evidence>
<name>A0AAN7RLN3_TRANT</name>
<dbReference type="PANTHER" id="PTHR12902:SF1">
    <property type="entry name" value="WISKOTT-ALDRICH SYNDROME PROTEIN FAMILY MEMBER"/>
    <property type="match status" value="1"/>
</dbReference>
<keyword evidence="3" id="KW-1185">Reference proteome</keyword>
<accession>A0AAN7RLN3</accession>
<dbReference type="GO" id="GO:0030036">
    <property type="term" value="P:actin cytoskeleton organization"/>
    <property type="evidence" value="ECO:0007669"/>
    <property type="project" value="InterPro"/>
</dbReference>
<dbReference type="EMBL" id="JAXQNO010000003">
    <property type="protein sequence ID" value="KAK4800958.1"/>
    <property type="molecule type" value="Genomic_DNA"/>
</dbReference>
<dbReference type="GO" id="GO:0003779">
    <property type="term" value="F:actin binding"/>
    <property type="evidence" value="ECO:0007669"/>
    <property type="project" value="UniProtKB-KW"/>
</dbReference>
<protein>
    <submittedName>
        <fullName evidence="2">Uncharacterized protein</fullName>
    </submittedName>
</protein>
<comment type="caution">
    <text evidence="2">The sequence shown here is derived from an EMBL/GenBank/DDBJ whole genome shotgun (WGS) entry which is preliminary data.</text>
</comment>
<evidence type="ECO:0000313" key="3">
    <source>
        <dbReference type="Proteomes" id="UP001346149"/>
    </source>
</evidence>
<dbReference type="GO" id="GO:0034237">
    <property type="term" value="F:protein kinase A regulatory subunit binding"/>
    <property type="evidence" value="ECO:0007669"/>
    <property type="project" value="TreeGrafter"/>
</dbReference>
<sequence length="159" mass="18162">MPLTRYLVRNEYGLADPKVYRYAEKEDPEALLEGVAMAGLVGLLRQLGDLAEFAAGIFHDLHEEVMVTAARGHGLMVRIQQLEAEFPPMEKALLLQTNHSLYYSSSGIEWHPNLQMELNLIASGDLPRFVMDSYEESRGPPRLFLLDKYEYVLETRYLS</sequence>
<reference evidence="2 3" key="1">
    <citation type="journal article" date="2023" name="Hortic Res">
        <title>Pangenome of water caltrop reveals structural variations and asymmetric subgenome divergence after allopolyploidization.</title>
        <authorList>
            <person name="Zhang X."/>
            <person name="Chen Y."/>
            <person name="Wang L."/>
            <person name="Yuan Y."/>
            <person name="Fang M."/>
            <person name="Shi L."/>
            <person name="Lu R."/>
            <person name="Comes H.P."/>
            <person name="Ma Y."/>
            <person name="Chen Y."/>
            <person name="Huang G."/>
            <person name="Zhou Y."/>
            <person name="Zheng Z."/>
            <person name="Qiu Y."/>
        </authorList>
    </citation>
    <scope>NUCLEOTIDE SEQUENCE [LARGE SCALE GENOMIC DNA]</scope>
    <source>
        <strain evidence="2">F231</strain>
    </source>
</reference>
<evidence type="ECO:0000256" key="1">
    <source>
        <dbReference type="ARBA" id="ARBA00006993"/>
    </source>
</evidence>
<dbReference type="GO" id="GO:0071933">
    <property type="term" value="F:Arp2/3 complex binding"/>
    <property type="evidence" value="ECO:0007669"/>
    <property type="project" value="TreeGrafter"/>
</dbReference>
<dbReference type="AlphaFoldDB" id="A0AAN7RLN3"/>
<dbReference type="GO" id="GO:2000601">
    <property type="term" value="P:positive regulation of Arp2/3 complex-mediated actin nucleation"/>
    <property type="evidence" value="ECO:0007669"/>
    <property type="project" value="TreeGrafter"/>
</dbReference>
<dbReference type="Gene3D" id="1.20.5.340">
    <property type="match status" value="1"/>
</dbReference>
<dbReference type="PANTHER" id="PTHR12902">
    <property type="entry name" value="WASP-1"/>
    <property type="match status" value="1"/>
</dbReference>
<comment type="similarity">
    <text evidence="1">Belongs to the SCAR/WAVE family.</text>
</comment>
<dbReference type="Proteomes" id="UP001346149">
    <property type="component" value="Unassembled WGS sequence"/>
</dbReference>